<dbReference type="KEGG" id="xbc:ELE36_18880"/>
<dbReference type="PIRSF" id="PIRSF003078">
    <property type="entry name" value="GidB"/>
    <property type="match status" value="1"/>
</dbReference>
<evidence type="ECO:0000313" key="7">
    <source>
        <dbReference type="EMBL" id="QBB72265.1"/>
    </source>
</evidence>
<keyword evidence="1 6" id="KW-0963">Cytoplasm</keyword>
<dbReference type="InterPro" id="IPR003682">
    <property type="entry name" value="rRNA_ssu_MeTfrase_G"/>
</dbReference>
<feature type="binding site" evidence="6">
    <location>
        <begin position="130"/>
        <end position="131"/>
    </location>
    <ligand>
        <name>S-adenosyl-L-methionine</name>
        <dbReference type="ChEBI" id="CHEBI:59789"/>
    </ligand>
</feature>
<comment type="similarity">
    <text evidence="6">Belongs to the methyltransferase superfamily. RNA methyltransferase RsmG family.</text>
</comment>
<dbReference type="NCBIfam" id="TIGR00138">
    <property type="entry name" value="rsmG_gidB"/>
    <property type="match status" value="1"/>
</dbReference>
<dbReference type="SUPFAM" id="SSF53335">
    <property type="entry name" value="S-adenosyl-L-methionine-dependent methyltransferases"/>
    <property type="match status" value="1"/>
</dbReference>
<dbReference type="EMBL" id="CP035704">
    <property type="protein sequence ID" value="QBB72265.1"/>
    <property type="molecule type" value="Genomic_DNA"/>
</dbReference>
<proteinExistence type="inferred from homology"/>
<dbReference type="GO" id="GO:0005829">
    <property type="term" value="C:cytosol"/>
    <property type="evidence" value="ECO:0007669"/>
    <property type="project" value="TreeGrafter"/>
</dbReference>
<protein>
    <recommendedName>
        <fullName evidence="6">Ribosomal RNA small subunit methyltransferase G</fullName>
        <ecNumber evidence="6">2.1.1.170</ecNumber>
    </recommendedName>
    <alternativeName>
        <fullName evidence="6">16S rRNA 7-methylguanosine methyltransferase</fullName>
        <shortName evidence="6">16S rRNA m7G methyltransferase</shortName>
    </alternativeName>
</protein>
<keyword evidence="5 6" id="KW-0949">S-adenosyl-L-methionine</keyword>
<dbReference type="HAMAP" id="MF_00074">
    <property type="entry name" value="16SrRNA_methyltr_G"/>
    <property type="match status" value="1"/>
</dbReference>
<feature type="binding site" evidence="6">
    <location>
        <position position="79"/>
    </location>
    <ligand>
        <name>S-adenosyl-L-methionine</name>
        <dbReference type="ChEBI" id="CHEBI:59789"/>
    </ligand>
</feature>
<dbReference type="PANTHER" id="PTHR31760:SF0">
    <property type="entry name" value="S-ADENOSYL-L-METHIONINE-DEPENDENT METHYLTRANSFERASES SUPERFAMILY PROTEIN"/>
    <property type="match status" value="1"/>
</dbReference>
<evidence type="ECO:0000256" key="2">
    <source>
        <dbReference type="ARBA" id="ARBA00022552"/>
    </source>
</evidence>
<accession>A0A411HP56</accession>
<keyword evidence="2 6" id="KW-0698">rRNA processing</keyword>
<comment type="catalytic activity">
    <reaction evidence="6">
        <text>guanosine(527) in 16S rRNA + S-adenosyl-L-methionine = N(7)-methylguanosine(527) in 16S rRNA + S-adenosyl-L-homocysteine</text>
        <dbReference type="Rhea" id="RHEA:42732"/>
        <dbReference type="Rhea" id="RHEA-COMP:10209"/>
        <dbReference type="Rhea" id="RHEA-COMP:10210"/>
        <dbReference type="ChEBI" id="CHEBI:57856"/>
        <dbReference type="ChEBI" id="CHEBI:59789"/>
        <dbReference type="ChEBI" id="CHEBI:74269"/>
        <dbReference type="ChEBI" id="CHEBI:74480"/>
        <dbReference type="EC" id="2.1.1.170"/>
    </reaction>
</comment>
<dbReference type="GO" id="GO:0070043">
    <property type="term" value="F:rRNA (guanine-N7-)-methyltransferase activity"/>
    <property type="evidence" value="ECO:0007669"/>
    <property type="project" value="UniProtKB-UniRule"/>
</dbReference>
<comment type="caution">
    <text evidence="6">Lacks conserved residue(s) required for the propagation of feature annotation.</text>
</comment>
<name>A0A411HP56_9GAMM</name>
<evidence type="ECO:0000313" key="8">
    <source>
        <dbReference type="Proteomes" id="UP000291562"/>
    </source>
</evidence>
<dbReference type="InterPro" id="IPR029063">
    <property type="entry name" value="SAM-dependent_MTases_sf"/>
</dbReference>
<dbReference type="RefSeq" id="WP_129836069.1">
    <property type="nucleotide sequence ID" value="NZ_CP035704.1"/>
</dbReference>
<comment type="function">
    <text evidence="6">Specifically methylates the N7 position of guanine in position 527 of 16S rRNA.</text>
</comment>
<dbReference type="AlphaFoldDB" id="A0A411HP56"/>
<keyword evidence="8" id="KW-1185">Reference proteome</keyword>
<dbReference type="Proteomes" id="UP000291562">
    <property type="component" value="Chromosome"/>
</dbReference>
<keyword evidence="4 6" id="KW-0808">Transferase</keyword>
<organism evidence="7 8">
    <name type="scientific">Pseudolysobacter antarcticus</name>
    <dbReference type="NCBI Taxonomy" id="2511995"/>
    <lineage>
        <taxon>Bacteria</taxon>
        <taxon>Pseudomonadati</taxon>
        <taxon>Pseudomonadota</taxon>
        <taxon>Gammaproteobacteria</taxon>
        <taxon>Lysobacterales</taxon>
        <taxon>Rhodanobacteraceae</taxon>
        <taxon>Pseudolysobacter</taxon>
    </lineage>
</organism>
<evidence type="ECO:0000256" key="6">
    <source>
        <dbReference type="HAMAP-Rule" id="MF_00074"/>
    </source>
</evidence>
<comment type="subcellular location">
    <subcellularLocation>
        <location evidence="6">Cytoplasm</location>
    </subcellularLocation>
</comment>
<gene>
    <name evidence="6 7" type="primary">rsmG</name>
    <name evidence="7" type="ORF">ELE36_18880</name>
</gene>
<dbReference type="EC" id="2.1.1.170" evidence="6"/>
<dbReference type="PANTHER" id="PTHR31760">
    <property type="entry name" value="S-ADENOSYL-L-METHIONINE-DEPENDENT METHYLTRANSFERASES SUPERFAMILY PROTEIN"/>
    <property type="match status" value="1"/>
</dbReference>
<reference evidence="7 8" key="1">
    <citation type="submission" date="2019-01" db="EMBL/GenBank/DDBJ databases">
        <title>Pseudolysobacter antarctica gen. nov., sp. nov., isolated from Fildes Peninsula, Antarctica.</title>
        <authorList>
            <person name="Wei Z."/>
            <person name="Peng F."/>
        </authorList>
    </citation>
    <scope>NUCLEOTIDE SEQUENCE [LARGE SCALE GENOMIC DNA]</scope>
    <source>
        <strain evidence="7 8">AQ6-296</strain>
    </source>
</reference>
<keyword evidence="3 6" id="KW-0489">Methyltransferase</keyword>
<dbReference type="OrthoDB" id="9808773at2"/>
<evidence type="ECO:0000256" key="4">
    <source>
        <dbReference type="ARBA" id="ARBA00022679"/>
    </source>
</evidence>
<dbReference type="Pfam" id="PF02527">
    <property type="entry name" value="GidB"/>
    <property type="match status" value="1"/>
</dbReference>
<feature type="binding site" evidence="6">
    <location>
        <position position="84"/>
    </location>
    <ligand>
        <name>S-adenosyl-L-methionine</name>
        <dbReference type="ChEBI" id="CHEBI:59789"/>
    </ligand>
</feature>
<evidence type="ECO:0000256" key="1">
    <source>
        <dbReference type="ARBA" id="ARBA00022490"/>
    </source>
</evidence>
<dbReference type="Gene3D" id="3.40.50.150">
    <property type="entry name" value="Vaccinia Virus protein VP39"/>
    <property type="match status" value="1"/>
</dbReference>
<evidence type="ECO:0000256" key="3">
    <source>
        <dbReference type="ARBA" id="ARBA00022603"/>
    </source>
</evidence>
<dbReference type="CDD" id="cd02440">
    <property type="entry name" value="AdoMet_MTases"/>
    <property type="match status" value="1"/>
</dbReference>
<feature type="binding site" evidence="6">
    <location>
        <position position="143"/>
    </location>
    <ligand>
        <name>S-adenosyl-L-methionine</name>
        <dbReference type="ChEBI" id="CHEBI:59789"/>
    </ligand>
</feature>
<sequence length="213" mass="23129">MTPSFDLKPLLVDGLAALRLSPKSETIDQLLEYVALLARWNATYNLTSVRDPRDMLVRHILDSLAIAPYLRGANLADVGSGPGLPGIPLALLFPEREFVLIDANGKMARFMREAVRALGLSKVRIEQQRVEAVQGSFDCVTARAFASLADMLALGGQLLAADGIWLALKGRYPEDEISALPVGFELAGSERLQVPGLDAERHLIIVRKTTIAA</sequence>
<evidence type="ECO:0000256" key="5">
    <source>
        <dbReference type="ARBA" id="ARBA00022691"/>
    </source>
</evidence>